<dbReference type="PANTHER" id="PTHR30487:SF0">
    <property type="entry name" value="PREPILIN LEADER PEPTIDASE_N-METHYLTRANSFERASE-RELATED"/>
    <property type="match status" value="1"/>
</dbReference>
<dbReference type="GO" id="GO:0004190">
    <property type="term" value="F:aspartic-type endopeptidase activity"/>
    <property type="evidence" value="ECO:0007669"/>
    <property type="project" value="InterPro"/>
</dbReference>
<keyword evidence="2" id="KW-0812">Transmembrane</keyword>
<gene>
    <name evidence="4" type="ORF">SDC9_212892</name>
</gene>
<keyword evidence="2" id="KW-0472">Membrane</keyword>
<organism evidence="4">
    <name type="scientific">bioreactor metagenome</name>
    <dbReference type="NCBI Taxonomy" id="1076179"/>
    <lineage>
        <taxon>unclassified sequences</taxon>
        <taxon>metagenomes</taxon>
        <taxon>ecological metagenomes</taxon>
    </lineage>
</organism>
<comment type="caution">
    <text evidence="4">The sequence shown here is derived from an EMBL/GenBank/DDBJ whole genome shotgun (WGS) entry which is preliminary data.</text>
</comment>
<dbReference type="GO" id="GO:0005886">
    <property type="term" value="C:plasma membrane"/>
    <property type="evidence" value="ECO:0007669"/>
    <property type="project" value="TreeGrafter"/>
</dbReference>
<feature type="transmembrane region" description="Helical" evidence="2">
    <location>
        <begin position="73"/>
        <end position="96"/>
    </location>
</feature>
<dbReference type="GO" id="GO:0006465">
    <property type="term" value="P:signal peptide processing"/>
    <property type="evidence" value="ECO:0007669"/>
    <property type="project" value="TreeGrafter"/>
</dbReference>
<reference evidence="4" key="1">
    <citation type="submission" date="2019-08" db="EMBL/GenBank/DDBJ databases">
        <authorList>
            <person name="Kucharzyk K."/>
            <person name="Murdoch R.W."/>
            <person name="Higgins S."/>
            <person name="Loffler F."/>
        </authorList>
    </citation>
    <scope>NUCLEOTIDE SEQUENCE</scope>
</reference>
<evidence type="ECO:0000256" key="2">
    <source>
        <dbReference type="SAM" id="Phobius"/>
    </source>
</evidence>
<feature type="domain" description="Prepilin type IV endopeptidase peptidase" evidence="3">
    <location>
        <begin position="2"/>
        <end position="57"/>
    </location>
</feature>
<name>A0A645K233_9ZZZZ</name>
<dbReference type="EMBL" id="VSSQ01147002">
    <property type="protein sequence ID" value="MPN65113.1"/>
    <property type="molecule type" value="Genomic_DNA"/>
</dbReference>
<proteinExistence type="inferred from homology"/>
<keyword evidence="2" id="KW-1133">Transmembrane helix</keyword>
<dbReference type="AlphaFoldDB" id="A0A645K233"/>
<dbReference type="PANTHER" id="PTHR30487">
    <property type="entry name" value="TYPE 4 PREPILIN-LIKE PROTEINS LEADER PEPTIDE-PROCESSING ENZYME"/>
    <property type="match status" value="1"/>
</dbReference>
<dbReference type="InterPro" id="IPR000045">
    <property type="entry name" value="Prepilin_IV_endopep_pep"/>
</dbReference>
<evidence type="ECO:0000256" key="1">
    <source>
        <dbReference type="ARBA" id="ARBA00005801"/>
    </source>
</evidence>
<evidence type="ECO:0000259" key="3">
    <source>
        <dbReference type="Pfam" id="PF01478"/>
    </source>
</evidence>
<evidence type="ECO:0000313" key="4">
    <source>
        <dbReference type="EMBL" id="MPN65113.1"/>
    </source>
</evidence>
<protein>
    <recommendedName>
        <fullName evidence="3">Prepilin type IV endopeptidase peptidase domain-containing protein</fullName>
    </recommendedName>
</protein>
<dbReference type="Pfam" id="PF01478">
    <property type="entry name" value="Peptidase_A24"/>
    <property type="match status" value="1"/>
</dbReference>
<sequence>MLGAIIAGGIISIVVYSTGAMGKGDIEIALLCGIFIGWKYSLIMIILSFVSGGIIGVLLIAFKIKGRKDYIAFGPFLALGTLLVIFFGNNILNWYLQMFF</sequence>
<dbReference type="InterPro" id="IPR050882">
    <property type="entry name" value="Prepilin_peptidase/N-MTase"/>
</dbReference>
<comment type="similarity">
    <text evidence="1">Belongs to the peptidase A24 family.</text>
</comment>
<accession>A0A645K233</accession>
<feature type="transmembrane region" description="Helical" evidence="2">
    <location>
        <begin position="38"/>
        <end position="61"/>
    </location>
</feature>